<protein>
    <submittedName>
        <fullName evidence="3">Toll/interleukin-1 receptor domain-containing protein</fullName>
    </submittedName>
</protein>
<reference evidence="3 4" key="1">
    <citation type="submission" date="2023-12" db="EMBL/GenBank/DDBJ databases">
        <title>Amycolatopsis sp. V23-08.</title>
        <authorList>
            <person name="Somphong A."/>
        </authorList>
    </citation>
    <scope>NUCLEOTIDE SEQUENCE [LARGE SCALE GENOMIC DNA]</scope>
    <source>
        <strain evidence="3 4">V23-08</strain>
    </source>
</reference>
<dbReference type="InterPro" id="IPR035897">
    <property type="entry name" value="Toll_tir_struct_dom_sf"/>
</dbReference>
<feature type="region of interest" description="Disordered" evidence="1">
    <location>
        <begin position="225"/>
        <end position="245"/>
    </location>
</feature>
<dbReference type="RefSeq" id="WP_323335909.1">
    <property type="nucleotide sequence ID" value="NZ_JAYFSI010000016.1"/>
</dbReference>
<dbReference type="Pfam" id="PF13676">
    <property type="entry name" value="TIR_2"/>
    <property type="match status" value="1"/>
</dbReference>
<dbReference type="EMBL" id="JAYFSI010000016">
    <property type="protein sequence ID" value="MEA5366579.1"/>
    <property type="molecule type" value="Genomic_DNA"/>
</dbReference>
<dbReference type="SUPFAM" id="SSF52200">
    <property type="entry name" value="Toll/Interleukin receptor TIR domain"/>
    <property type="match status" value="1"/>
</dbReference>
<comment type="caution">
    <text evidence="3">The sequence shown here is derived from an EMBL/GenBank/DDBJ whole genome shotgun (WGS) entry which is preliminary data.</text>
</comment>
<evidence type="ECO:0000313" key="3">
    <source>
        <dbReference type="EMBL" id="MEA5366579.1"/>
    </source>
</evidence>
<accession>A0ABU5RM05</accession>
<dbReference type="InterPro" id="IPR000157">
    <property type="entry name" value="TIR_dom"/>
</dbReference>
<name>A0ABU5RM05_9PSEU</name>
<proteinExistence type="predicted"/>
<evidence type="ECO:0000259" key="2">
    <source>
        <dbReference type="PROSITE" id="PS50104"/>
    </source>
</evidence>
<dbReference type="Proteomes" id="UP001304298">
    <property type="component" value="Unassembled WGS sequence"/>
</dbReference>
<dbReference type="PROSITE" id="PS50104">
    <property type="entry name" value="TIR"/>
    <property type="match status" value="1"/>
</dbReference>
<keyword evidence="3" id="KW-0675">Receptor</keyword>
<evidence type="ECO:0000313" key="4">
    <source>
        <dbReference type="Proteomes" id="UP001304298"/>
    </source>
</evidence>
<sequence length="245" mass="27618">MNKVFLCYRSGDDSYAATLLDEKLSDILGRESVFRASRSISPGESYSQAIETALEACETVLVIIGPTWRERMKTSDSPLSSPPEDWVRREIVIALRLNKRIIPILLSRATRLTVEDLPADISEIAYKQYLRFEHRNIELDLKLLAQALHTPQSHVVQSSEKTMPPRIAKEFTVRQERTQTGRLELDILQRGFDGAIIGRLTGRGTTEGLTRMVNLINQLTSAVREEATPAADTWDSGPKEPKQQD</sequence>
<feature type="domain" description="TIR" evidence="2">
    <location>
        <begin position="1"/>
        <end position="132"/>
    </location>
</feature>
<evidence type="ECO:0000256" key="1">
    <source>
        <dbReference type="SAM" id="MobiDB-lite"/>
    </source>
</evidence>
<gene>
    <name evidence="3" type="ORF">VA596_44110</name>
</gene>
<keyword evidence="4" id="KW-1185">Reference proteome</keyword>
<organism evidence="3 4">
    <name type="scientific">Amycolatopsis heterodermiae</name>
    <dbReference type="NCBI Taxonomy" id="3110235"/>
    <lineage>
        <taxon>Bacteria</taxon>
        <taxon>Bacillati</taxon>
        <taxon>Actinomycetota</taxon>
        <taxon>Actinomycetes</taxon>
        <taxon>Pseudonocardiales</taxon>
        <taxon>Pseudonocardiaceae</taxon>
        <taxon>Amycolatopsis</taxon>
    </lineage>
</organism>
<dbReference type="Gene3D" id="3.40.50.10140">
    <property type="entry name" value="Toll/interleukin-1 receptor homology (TIR) domain"/>
    <property type="match status" value="1"/>
</dbReference>